<dbReference type="AlphaFoldDB" id="A0AAE5F5B6"/>
<dbReference type="GO" id="GO:0051287">
    <property type="term" value="F:NAD binding"/>
    <property type="evidence" value="ECO:0007669"/>
    <property type="project" value="InterPro"/>
</dbReference>
<protein>
    <submittedName>
        <fullName evidence="7">Lactate dehydrogenase</fullName>
    </submittedName>
</protein>
<dbReference type="InterPro" id="IPR006139">
    <property type="entry name" value="D-isomer_2_OHA_DH_cat_dom"/>
</dbReference>
<keyword evidence="3" id="KW-0520">NAD</keyword>
<proteinExistence type="inferred from homology"/>
<evidence type="ECO:0000256" key="3">
    <source>
        <dbReference type="ARBA" id="ARBA00023027"/>
    </source>
</evidence>
<dbReference type="PROSITE" id="PS00671">
    <property type="entry name" value="D_2_HYDROXYACID_DH_3"/>
    <property type="match status" value="1"/>
</dbReference>
<evidence type="ECO:0000259" key="6">
    <source>
        <dbReference type="Pfam" id="PF02826"/>
    </source>
</evidence>
<dbReference type="Pfam" id="PF00389">
    <property type="entry name" value="2-Hacid_dh"/>
    <property type="match status" value="1"/>
</dbReference>
<dbReference type="InterPro" id="IPR029752">
    <property type="entry name" value="D-isomer_DH_CS1"/>
</dbReference>
<name>A0AAE5F5B6_LIMRT</name>
<keyword evidence="2 4" id="KW-0560">Oxidoreductase</keyword>
<feature type="domain" description="D-isomer specific 2-hydroxyacid dehydrogenase NAD-binding" evidence="6">
    <location>
        <begin position="112"/>
        <end position="297"/>
    </location>
</feature>
<feature type="domain" description="D-isomer specific 2-hydroxyacid dehydrogenase catalytic" evidence="5">
    <location>
        <begin position="9"/>
        <end position="328"/>
    </location>
</feature>
<evidence type="ECO:0000313" key="7">
    <source>
        <dbReference type="EMBL" id="OTA84446.1"/>
    </source>
</evidence>
<dbReference type="PANTHER" id="PTHR43026:SF1">
    <property type="entry name" value="2-HYDROXYACID DEHYDROGENASE HOMOLOG 1-RELATED"/>
    <property type="match status" value="1"/>
</dbReference>
<dbReference type="SUPFAM" id="SSF52283">
    <property type="entry name" value="Formate/glycerate dehydrogenase catalytic domain-like"/>
    <property type="match status" value="1"/>
</dbReference>
<dbReference type="InterPro" id="IPR036291">
    <property type="entry name" value="NAD(P)-bd_dom_sf"/>
</dbReference>
<evidence type="ECO:0000256" key="4">
    <source>
        <dbReference type="RuleBase" id="RU003719"/>
    </source>
</evidence>
<comment type="caution">
    <text evidence="7">The sequence shown here is derived from an EMBL/GenBank/DDBJ whole genome shotgun (WGS) entry which is preliminary data.</text>
</comment>
<dbReference type="Gene3D" id="3.40.50.720">
    <property type="entry name" value="NAD(P)-binding Rossmann-like Domain"/>
    <property type="match status" value="2"/>
</dbReference>
<reference evidence="7 8" key="1">
    <citation type="submission" date="2016-09" db="EMBL/GenBank/DDBJ databases">
        <title>Lactobacillus reuteri KLR3006, genome sequencing and assembly.</title>
        <authorList>
            <person name="Lee J.-Y."/>
            <person name="Kim E.B."/>
            <person name="Choi Y.-J."/>
        </authorList>
    </citation>
    <scope>NUCLEOTIDE SEQUENCE [LARGE SCALE GENOMIC DNA]</scope>
    <source>
        <strain evidence="7 8">KLR3006</strain>
    </source>
</reference>
<dbReference type="InterPro" id="IPR006140">
    <property type="entry name" value="D-isomer_DH_NAD-bd"/>
</dbReference>
<evidence type="ECO:0000256" key="1">
    <source>
        <dbReference type="ARBA" id="ARBA00005854"/>
    </source>
</evidence>
<dbReference type="RefSeq" id="WP_086142667.1">
    <property type="nucleotide sequence ID" value="NZ_MIMF01000342.1"/>
</dbReference>
<dbReference type="Proteomes" id="UP000194219">
    <property type="component" value="Unassembled WGS sequence"/>
</dbReference>
<dbReference type="PANTHER" id="PTHR43026">
    <property type="entry name" value="2-HYDROXYACID DEHYDROGENASE HOMOLOG 1-RELATED"/>
    <property type="match status" value="1"/>
</dbReference>
<comment type="similarity">
    <text evidence="1 4">Belongs to the D-isomer specific 2-hydroxyacid dehydrogenase family.</text>
</comment>
<accession>A0AAE5F5B6</accession>
<dbReference type="SUPFAM" id="SSF51735">
    <property type="entry name" value="NAD(P)-binding Rossmann-fold domains"/>
    <property type="match status" value="1"/>
</dbReference>
<dbReference type="Pfam" id="PF02826">
    <property type="entry name" value="2-Hacid_dh_C"/>
    <property type="match status" value="1"/>
</dbReference>
<evidence type="ECO:0000259" key="5">
    <source>
        <dbReference type="Pfam" id="PF00389"/>
    </source>
</evidence>
<dbReference type="InterPro" id="IPR029753">
    <property type="entry name" value="D-isomer_DH_CS"/>
</dbReference>
<sequence length="335" mass="37360">MKIYMYGVYQDEVPYIKEWQEEHPEVTVDSTTKLLDENTVNLSKGSDGVVAFQQKPYSDEALRQLALNGITKMSLRNVGVDNLNHELVQELGFQITNVPVYSPAAIAEFSVTQALNLLRRTKEFYLKLAKGDYNWAPHIAKEMNKQVVGIVGTGNIGSTAAKIFAGFGAKVIAYSRHQNKELEGIVEYVSLNELYKRATIISLYLPHVPATDKMLNEKTFAMMQDGVLLVNTARGPLVDEKALIEALNSGKVGGAALDVMTGETKIFNQQINFQEVDYDEFKDLVDRPNVLITPHIAFYTDQAIKNMVKMSLSANLDLIKTGTSDKLVKFPEMSI</sequence>
<dbReference type="CDD" id="cd12186">
    <property type="entry name" value="LDH"/>
    <property type="match status" value="1"/>
</dbReference>
<dbReference type="GO" id="GO:0008720">
    <property type="term" value="F:D-lactate dehydrogenase (NAD+) activity"/>
    <property type="evidence" value="ECO:0007669"/>
    <property type="project" value="TreeGrafter"/>
</dbReference>
<organism evidence="7 8">
    <name type="scientific">Limosilactobacillus reuteri</name>
    <name type="common">Lactobacillus reuteri</name>
    <dbReference type="NCBI Taxonomy" id="1598"/>
    <lineage>
        <taxon>Bacteria</taxon>
        <taxon>Bacillati</taxon>
        <taxon>Bacillota</taxon>
        <taxon>Bacilli</taxon>
        <taxon>Lactobacillales</taxon>
        <taxon>Lactobacillaceae</taxon>
        <taxon>Limosilactobacillus</taxon>
    </lineage>
</organism>
<dbReference type="PROSITE" id="PS00065">
    <property type="entry name" value="D_2_HYDROXYACID_DH_1"/>
    <property type="match status" value="1"/>
</dbReference>
<evidence type="ECO:0000313" key="8">
    <source>
        <dbReference type="Proteomes" id="UP000194219"/>
    </source>
</evidence>
<dbReference type="InterPro" id="IPR058205">
    <property type="entry name" value="D-LDH-like"/>
</dbReference>
<evidence type="ECO:0000256" key="2">
    <source>
        <dbReference type="ARBA" id="ARBA00023002"/>
    </source>
</evidence>
<gene>
    <name evidence="7" type="ORF">BHL83_07275</name>
</gene>
<dbReference type="EMBL" id="MIMV01000200">
    <property type="protein sequence ID" value="OTA84446.1"/>
    <property type="molecule type" value="Genomic_DNA"/>
</dbReference>